<dbReference type="EMBL" id="CP076544">
    <property type="protein sequence ID" value="QWS33124.1"/>
    <property type="molecule type" value="Genomic_DNA"/>
</dbReference>
<organism evidence="1 2">
    <name type="scientific">Curtobacterium aetherium</name>
    <dbReference type="NCBI Taxonomy" id="2841594"/>
    <lineage>
        <taxon>Bacteria</taxon>
        <taxon>Bacillati</taxon>
        <taxon>Actinomycetota</taxon>
        <taxon>Actinomycetes</taxon>
        <taxon>Micrococcales</taxon>
        <taxon>Microbacteriaceae</taxon>
        <taxon>Curtobacterium</taxon>
    </lineage>
</organism>
<reference evidence="1" key="1">
    <citation type="submission" date="2021-06" db="EMBL/GenBank/DDBJ databases">
        <authorList>
            <person name="Ellington A.J."/>
            <person name="Bryan N.C."/>
            <person name="Christner B.C."/>
            <person name="Reisch C.R."/>
        </authorList>
    </citation>
    <scope>NUCLEOTIDE SEQUENCE</scope>
    <source>
        <strain evidence="1">L6-1</strain>
    </source>
</reference>
<gene>
    <name evidence="1" type="ORF">KM842_12830</name>
</gene>
<evidence type="ECO:0000313" key="1">
    <source>
        <dbReference type="EMBL" id="QWS33124.1"/>
    </source>
</evidence>
<sequence length="262" mass="27405">MSQDMHPAAAETIRAELAAIGTGRSRLQQRQRRVRVTSSLIAVAAVAITTSAAAIVAAGLPGSTTTSAFGKTTTTTYTGPALIDIGRAPEGADAVIVDITCMNDVGMVTAPTDEGEAGFHCRDNRGRTARFLNGQLPAVGTTTISIGASPGTQWKATVQYASASTSDWAVNANGQTYGVENASGHPDLVPARADNGRKGWALFSQWYEAEKPETVNVYESDGTTVIGQAEVGVVLPEVPLDRRYIDDLDSLETATPTSRPAP</sequence>
<evidence type="ECO:0000313" key="2">
    <source>
        <dbReference type="Proteomes" id="UP000681794"/>
    </source>
</evidence>
<accession>A0ACD1E2P3</accession>
<dbReference type="Proteomes" id="UP000681794">
    <property type="component" value="Chromosome"/>
</dbReference>
<protein>
    <submittedName>
        <fullName evidence="1">Uncharacterized protein</fullName>
    </submittedName>
</protein>
<proteinExistence type="predicted"/>
<name>A0ACD1E2P3_9MICO</name>
<keyword evidence="2" id="KW-1185">Reference proteome</keyword>